<evidence type="ECO:0000256" key="2">
    <source>
        <dbReference type="ARBA" id="ARBA00022723"/>
    </source>
</evidence>
<protein>
    <recommendedName>
        <fullName evidence="8">LIM zinc-binding domain-containing protein</fullName>
    </recommendedName>
</protein>
<name>A0A9D4N0F3_DREPO</name>
<proteinExistence type="predicted"/>
<keyword evidence="10" id="KW-1185">Reference proteome</keyword>
<evidence type="ECO:0000256" key="4">
    <source>
        <dbReference type="ARBA" id="ARBA00022833"/>
    </source>
</evidence>
<gene>
    <name evidence="9" type="ORF">DPMN_009409</name>
</gene>
<evidence type="ECO:0000256" key="5">
    <source>
        <dbReference type="ARBA" id="ARBA00023038"/>
    </source>
</evidence>
<dbReference type="SMART" id="SM00132">
    <property type="entry name" value="LIM"/>
    <property type="match status" value="2"/>
</dbReference>
<dbReference type="PANTHER" id="PTHR24215:SF35">
    <property type="entry name" value="MUSCLE LIM PROTEIN MLP84B"/>
    <property type="match status" value="1"/>
</dbReference>
<organism evidence="9 10">
    <name type="scientific">Dreissena polymorpha</name>
    <name type="common">Zebra mussel</name>
    <name type="synonym">Mytilus polymorpha</name>
    <dbReference type="NCBI Taxonomy" id="45954"/>
    <lineage>
        <taxon>Eukaryota</taxon>
        <taxon>Metazoa</taxon>
        <taxon>Spiralia</taxon>
        <taxon>Lophotrochozoa</taxon>
        <taxon>Mollusca</taxon>
        <taxon>Bivalvia</taxon>
        <taxon>Autobranchia</taxon>
        <taxon>Heteroconchia</taxon>
        <taxon>Euheterodonta</taxon>
        <taxon>Imparidentia</taxon>
        <taxon>Neoheterodontei</taxon>
        <taxon>Myida</taxon>
        <taxon>Dreissenoidea</taxon>
        <taxon>Dreissenidae</taxon>
        <taxon>Dreissena</taxon>
    </lineage>
</organism>
<keyword evidence="3" id="KW-0677">Repeat</keyword>
<feature type="domain" description="LIM zinc-binding" evidence="8">
    <location>
        <begin position="9"/>
        <end position="69"/>
    </location>
</feature>
<dbReference type="Gene3D" id="2.10.110.10">
    <property type="entry name" value="Cysteine Rich Protein"/>
    <property type="match status" value="2"/>
</dbReference>
<dbReference type="PROSITE" id="PS00478">
    <property type="entry name" value="LIM_DOMAIN_1"/>
    <property type="match status" value="2"/>
</dbReference>
<evidence type="ECO:0000256" key="3">
    <source>
        <dbReference type="ARBA" id="ARBA00022737"/>
    </source>
</evidence>
<dbReference type="GO" id="GO:0046872">
    <property type="term" value="F:metal ion binding"/>
    <property type="evidence" value="ECO:0007669"/>
    <property type="project" value="UniProtKB-KW"/>
</dbReference>
<accession>A0A9D4N0F3</accession>
<dbReference type="OrthoDB" id="1679758at2759"/>
<evidence type="ECO:0000256" key="1">
    <source>
        <dbReference type="ARBA" id="ARBA00004123"/>
    </source>
</evidence>
<comment type="caution">
    <text evidence="9">The sequence shown here is derived from an EMBL/GenBank/DDBJ whole genome shotgun (WGS) entry which is preliminary data.</text>
</comment>
<evidence type="ECO:0000256" key="6">
    <source>
        <dbReference type="ARBA" id="ARBA00023242"/>
    </source>
</evidence>
<dbReference type="EMBL" id="JAIWYP010000001">
    <property type="protein sequence ID" value="KAH3885416.1"/>
    <property type="molecule type" value="Genomic_DNA"/>
</dbReference>
<keyword evidence="4 7" id="KW-0862">Zinc</keyword>
<keyword evidence="6" id="KW-0539">Nucleus</keyword>
<evidence type="ECO:0000313" key="10">
    <source>
        <dbReference type="Proteomes" id="UP000828390"/>
    </source>
</evidence>
<dbReference type="PROSITE" id="PS50023">
    <property type="entry name" value="LIM_DOMAIN_2"/>
    <property type="match status" value="2"/>
</dbReference>
<dbReference type="GO" id="GO:0005634">
    <property type="term" value="C:nucleus"/>
    <property type="evidence" value="ECO:0007669"/>
    <property type="project" value="UniProtKB-SubCell"/>
</dbReference>
<comment type="subcellular location">
    <subcellularLocation>
        <location evidence="1">Nucleus</location>
    </subcellularLocation>
</comment>
<reference evidence="9" key="2">
    <citation type="submission" date="2020-11" db="EMBL/GenBank/DDBJ databases">
        <authorList>
            <person name="McCartney M.A."/>
            <person name="Auch B."/>
            <person name="Kono T."/>
            <person name="Mallez S."/>
            <person name="Becker A."/>
            <person name="Gohl D.M."/>
            <person name="Silverstein K.A.T."/>
            <person name="Koren S."/>
            <person name="Bechman K.B."/>
            <person name="Herman A."/>
            <person name="Abrahante J.E."/>
            <person name="Garbe J."/>
        </authorList>
    </citation>
    <scope>NUCLEOTIDE SEQUENCE</scope>
    <source>
        <strain evidence="9">Duluth1</strain>
        <tissue evidence="9">Whole animal</tissue>
    </source>
</reference>
<evidence type="ECO:0000256" key="7">
    <source>
        <dbReference type="PROSITE-ProRule" id="PRU00125"/>
    </source>
</evidence>
<dbReference type="AlphaFoldDB" id="A0A9D4N0F3"/>
<dbReference type="Proteomes" id="UP000828390">
    <property type="component" value="Unassembled WGS sequence"/>
</dbReference>
<dbReference type="Pfam" id="PF00412">
    <property type="entry name" value="LIM"/>
    <property type="match status" value="2"/>
</dbReference>
<evidence type="ECO:0000259" key="8">
    <source>
        <dbReference type="PROSITE" id="PS50023"/>
    </source>
</evidence>
<keyword evidence="5 7" id="KW-0440">LIM domain</keyword>
<dbReference type="FunFam" id="2.10.110.10:FF:000001">
    <property type="entry name" value="Cysteine and glycine-rich protein 1"/>
    <property type="match status" value="2"/>
</dbReference>
<dbReference type="GO" id="GO:0030036">
    <property type="term" value="P:actin cytoskeleton organization"/>
    <property type="evidence" value="ECO:0007669"/>
    <property type="project" value="TreeGrafter"/>
</dbReference>
<evidence type="ECO:0000313" key="9">
    <source>
        <dbReference type="EMBL" id="KAH3885416.1"/>
    </source>
</evidence>
<reference evidence="9" key="1">
    <citation type="journal article" date="2019" name="bioRxiv">
        <title>The Genome of the Zebra Mussel, Dreissena polymorpha: A Resource for Invasive Species Research.</title>
        <authorList>
            <person name="McCartney M.A."/>
            <person name="Auch B."/>
            <person name="Kono T."/>
            <person name="Mallez S."/>
            <person name="Zhang Y."/>
            <person name="Obille A."/>
            <person name="Becker A."/>
            <person name="Abrahante J.E."/>
            <person name="Garbe J."/>
            <person name="Badalamenti J.P."/>
            <person name="Herman A."/>
            <person name="Mangelson H."/>
            <person name="Liachko I."/>
            <person name="Sullivan S."/>
            <person name="Sone E.D."/>
            <person name="Koren S."/>
            <person name="Silverstein K.A.T."/>
            <person name="Beckman K.B."/>
            <person name="Gohl D.M."/>
        </authorList>
    </citation>
    <scope>NUCLEOTIDE SEQUENCE</scope>
    <source>
        <strain evidence="9">Duluth1</strain>
        <tissue evidence="9">Whole animal</tissue>
    </source>
</reference>
<dbReference type="GO" id="GO:0005737">
    <property type="term" value="C:cytoplasm"/>
    <property type="evidence" value="ECO:0007669"/>
    <property type="project" value="TreeGrafter"/>
</dbReference>
<dbReference type="CDD" id="cd09404">
    <property type="entry name" value="LIM1_MLP84B_like"/>
    <property type="match status" value="1"/>
</dbReference>
<feature type="domain" description="LIM zinc-binding" evidence="8">
    <location>
        <begin position="113"/>
        <end position="173"/>
    </location>
</feature>
<dbReference type="SUPFAM" id="SSF57716">
    <property type="entry name" value="Glucocorticoid receptor-like (DNA-binding domain)"/>
    <property type="match status" value="4"/>
</dbReference>
<keyword evidence="2 7" id="KW-0479">Metal-binding</keyword>
<dbReference type="InterPro" id="IPR001781">
    <property type="entry name" value="Znf_LIM"/>
</dbReference>
<sequence length="189" mass="20384">MPFKPPEQAGCPLCGKAVYAAEERLAGGRKWHKFCFKCGMCSKLLDSTTCAEHEGMIFCKGCHGKRFGPKGYGFGGGAGALSTETGEQFGNTECEMASRPREAHIGGSYGGTKACGRCGRTVYEMEKVNGMADHWHKICCTCKLCHKRLDPSSLNRHEREIYCKGCYSKNFGTTGYGFGIGAGCLSTGT</sequence>
<dbReference type="PANTHER" id="PTHR24215">
    <property type="entry name" value="RHO-GTPASE-ACTIVATING PROTEIN LRG1"/>
    <property type="match status" value="1"/>
</dbReference>